<evidence type="ECO:0000256" key="1">
    <source>
        <dbReference type="SAM" id="MobiDB-lite"/>
    </source>
</evidence>
<proteinExistence type="predicted"/>
<keyword evidence="3" id="KW-1185">Reference proteome</keyword>
<name>A0A6G5R6L6_9ACTN</name>
<sequence length="279" mass="28452">MSSGLSHAAYSASAESLAGCVLGALRGAGNTAVVAAHLRAAEGEPPTTGVVGGTTRAPGRSAGVAAVRILGADVLAPCLLTGQLLPLEESDAVRMSLQALPPAPRPPSAPPQGREAPWIRAWTDWGLVTALERLDPALGGAPAPVPQGPPPCGGAAPRHRAARTTGDFPGGGSGEGWVPWSWRMGLLASLALPGLDGPVHDAARSHVLALARGATRAVLRRDFLSAARITRWLAWLAAEGTALPLDAALLTQDIALRGGGDRCLLDTEITHNLLGLETV</sequence>
<accession>A0A6G5R6L6</accession>
<evidence type="ECO:0000313" key="3">
    <source>
        <dbReference type="Proteomes" id="UP000495940"/>
    </source>
</evidence>
<dbReference type="KEGG" id="shaw:CEB94_00140"/>
<protein>
    <submittedName>
        <fullName evidence="2">Uncharacterized protein</fullName>
    </submittedName>
</protein>
<dbReference type="Proteomes" id="UP000495940">
    <property type="component" value="Chromosome"/>
</dbReference>
<evidence type="ECO:0000313" key="2">
    <source>
        <dbReference type="EMBL" id="QCD53524.1"/>
    </source>
</evidence>
<organism evidence="2 3">
    <name type="scientific">Streptomyces hawaiiensis</name>
    <dbReference type="NCBI Taxonomy" id="67305"/>
    <lineage>
        <taxon>Bacteria</taxon>
        <taxon>Bacillati</taxon>
        <taxon>Actinomycetota</taxon>
        <taxon>Actinomycetes</taxon>
        <taxon>Kitasatosporales</taxon>
        <taxon>Streptomycetaceae</taxon>
        <taxon>Streptomyces</taxon>
    </lineage>
</organism>
<reference evidence="2 3" key="1">
    <citation type="submission" date="2017-06" db="EMBL/GenBank/DDBJ databases">
        <title>Complete Genome Sequence of Streptomyces hawaiiensis NRRL 15010 and insights into acyldepsipeptides biosynthesis.</title>
        <authorList>
            <person name="Mariita R.M."/>
            <person name="Sello J.K."/>
        </authorList>
    </citation>
    <scope>NUCLEOTIDE SEQUENCE [LARGE SCALE GENOMIC DNA]</scope>
    <source>
        <strain evidence="2 3">ATCC 12236</strain>
    </source>
</reference>
<dbReference type="AlphaFoldDB" id="A0A6G5R6L6"/>
<feature type="region of interest" description="Disordered" evidence="1">
    <location>
        <begin position="151"/>
        <end position="170"/>
    </location>
</feature>
<gene>
    <name evidence="2" type="ORF">CEB94_00140</name>
</gene>
<dbReference type="EMBL" id="CP021978">
    <property type="protein sequence ID" value="QCD53524.1"/>
    <property type="molecule type" value="Genomic_DNA"/>
</dbReference>